<dbReference type="VEuPathDB" id="AmoebaDB:ACA1_053450"/>
<dbReference type="SUPFAM" id="SSF53335">
    <property type="entry name" value="S-adenosyl-L-methionine-dependent methyltransferases"/>
    <property type="match status" value="1"/>
</dbReference>
<dbReference type="InterPro" id="IPR029063">
    <property type="entry name" value="SAM-dependent_MTases_sf"/>
</dbReference>
<dbReference type="Pfam" id="PF13489">
    <property type="entry name" value="Methyltransf_23"/>
    <property type="match status" value="1"/>
</dbReference>
<keyword evidence="3" id="KW-1185">Reference proteome</keyword>
<dbReference type="OrthoDB" id="6329284at2759"/>
<reference evidence="2 3" key="1">
    <citation type="journal article" date="2013" name="Genome Biol.">
        <title>Genome of Acanthamoeba castellanii highlights extensive lateral gene transfer and early evolution of tyrosine kinase signaling.</title>
        <authorList>
            <person name="Clarke M."/>
            <person name="Lohan A.J."/>
            <person name="Liu B."/>
            <person name="Lagkouvardos I."/>
            <person name="Roy S."/>
            <person name="Zafar N."/>
            <person name="Bertelli C."/>
            <person name="Schilde C."/>
            <person name="Kianianmomeni A."/>
            <person name="Burglin T.R."/>
            <person name="Frech C."/>
            <person name="Turcotte B."/>
            <person name="Kopec K.O."/>
            <person name="Synnott J.M."/>
            <person name="Choo C."/>
            <person name="Paponov I."/>
            <person name="Finkler A."/>
            <person name="Soon Heng Tan C."/>
            <person name="Hutchins A.P."/>
            <person name="Weinmeier T."/>
            <person name="Rattei T."/>
            <person name="Chu J.S."/>
            <person name="Gimenez G."/>
            <person name="Irimia M."/>
            <person name="Rigden D.J."/>
            <person name="Fitzpatrick D.A."/>
            <person name="Lorenzo-Morales J."/>
            <person name="Bateman A."/>
            <person name="Chiu C.H."/>
            <person name="Tang P."/>
            <person name="Hegemann P."/>
            <person name="Fromm H."/>
            <person name="Raoult D."/>
            <person name="Greub G."/>
            <person name="Miranda-Saavedra D."/>
            <person name="Chen N."/>
            <person name="Nash P."/>
            <person name="Ginger M.L."/>
            <person name="Horn M."/>
            <person name="Schaap P."/>
            <person name="Caler L."/>
            <person name="Loftus B."/>
        </authorList>
    </citation>
    <scope>NUCLEOTIDE SEQUENCE [LARGE SCALE GENOMIC DNA]</scope>
    <source>
        <strain evidence="2 3">Neff</strain>
    </source>
</reference>
<protein>
    <submittedName>
        <fullName evidence="2">Methyltransferase domain containing protein</fullName>
    </submittedName>
</protein>
<dbReference type="AlphaFoldDB" id="L8H5Z4"/>
<evidence type="ECO:0000313" key="3">
    <source>
        <dbReference type="Proteomes" id="UP000011083"/>
    </source>
</evidence>
<proteinExistence type="predicted"/>
<dbReference type="PANTHER" id="PTHR43861">
    <property type="entry name" value="TRANS-ACONITATE 2-METHYLTRANSFERASE-RELATED"/>
    <property type="match status" value="1"/>
</dbReference>
<organism evidence="2 3">
    <name type="scientific">Acanthamoeba castellanii (strain ATCC 30010 / Neff)</name>
    <dbReference type="NCBI Taxonomy" id="1257118"/>
    <lineage>
        <taxon>Eukaryota</taxon>
        <taxon>Amoebozoa</taxon>
        <taxon>Discosea</taxon>
        <taxon>Longamoebia</taxon>
        <taxon>Centramoebida</taxon>
        <taxon>Acanthamoebidae</taxon>
        <taxon>Acanthamoeba</taxon>
    </lineage>
</organism>
<evidence type="ECO:0000256" key="1">
    <source>
        <dbReference type="SAM" id="MobiDB-lite"/>
    </source>
</evidence>
<sequence>MASRRQRTTIAAVARQTSASTSWESAGRWYDGIVGKRVNPQEGHHFHQQLVIPGVLRLLRLDSSPKVASSLLDLGCGQGVLGRQVPKGVEYVGVDASKFLVRKAQAYDTAPQHRYAVADVTRPYDVAPKSTGGGFSHAAFVLSLQNMRDQAAALRIAGERLGDQGRLVVVLNHPCFRVPRQSRWEVDPQNNAQYRRVDRYHSPLEVPIMVHPGVKKGGGATEPSSSAAAKSEGASPTTYSYHYPLDHYFRWLSDAGMAVELIEEWYSDKTSEGSQAKRENRARTEFPLFLAISSFKLQQATQ</sequence>
<dbReference type="EMBL" id="KB007909">
    <property type="protein sequence ID" value="ELR20622.1"/>
    <property type="molecule type" value="Genomic_DNA"/>
</dbReference>
<dbReference type="KEGG" id="acan:ACA1_053450"/>
<keyword evidence="2" id="KW-0808">Transferase</keyword>
<dbReference type="Proteomes" id="UP000011083">
    <property type="component" value="Unassembled WGS sequence"/>
</dbReference>
<accession>L8H5Z4</accession>
<dbReference type="Gene3D" id="3.40.50.150">
    <property type="entry name" value="Vaccinia Virus protein VP39"/>
    <property type="match status" value="1"/>
</dbReference>
<dbReference type="GO" id="GO:0008168">
    <property type="term" value="F:methyltransferase activity"/>
    <property type="evidence" value="ECO:0007669"/>
    <property type="project" value="UniProtKB-KW"/>
</dbReference>
<dbReference type="RefSeq" id="XP_004344025.1">
    <property type="nucleotide sequence ID" value="XM_004343975.1"/>
</dbReference>
<dbReference type="CDD" id="cd02440">
    <property type="entry name" value="AdoMet_MTases"/>
    <property type="match status" value="1"/>
</dbReference>
<feature type="region of interest" description="Disordered" evidence="1">
    <location>
        <begin position="214"/>
        <end position="236"/>
    </location>
</feature>
<dbReference type="PANTHER" id="PTHR43861:SF1">
    <property type="entry name" value="TRANS-ACONITATE 2-METHYLTRANSFERASE"/>
    <property type="match status" value="1"/>
</dbReference>
<keyword evidence="2" id="KW-0489">Methyltransferase</keyword>
<dbReference type="GeneID" id="14921489"/>
<dbReference type="GO" id="GO:0032259">
    <property type="term" value="P:methylation"/>
    <property type="evidence" value="ECO:0007669"/>
    <property type="project" value="UniProtKB-KW"/>
</dbReference>
<name>L8H5Z4_ACACF</name>
<evidence type="ECO:0000313" key="2">
    <source>
        <dbReference type="EMBL" id="ELR20622.1"/>
    </source>
</evidence>
<feature type="compositionally biased region" description="Low complexity" evidence="1">
    <location>
        <begin position="221"/>
        <end position="236"/>
    </location>
</feature>
<gene>
    <name evidence="2" type="ORF">ACA1_053450</name>
</gene>